<dbReference type="Gene3D" id="3.75.10.20">
    <property type="entry name" value="Succinylarginine dihydrolase"/>
    <property type="match status" value="1"/>
</dbReference>
<organism evidence="5 6">
    <name type="scientific">Shewanella japonica</name>
    <dbReference type="NCBI Taxonomy" id="93973"/>
    <lineage>
        <taxon>Bacteria</taxon>
        <taxon>Pseudomonadati</taxon>
        <taxon>Pseudomonadota</taxon>
        <taxon>Gammaproteobacteria</taxon>
        <taxon>Alteromonadales</taxon>
        <taxon>Shewanellaceae</taxon>
        <taxon>Shewanella</taxon>
    </lineage>
</organism>
<dbReference type="Proteomes" id="UP000191820">
    <property type="component" value="Chromosome"/>
</dbReference>
<keyword evidence="2 3" id="KW-0378">Hydrolase</keyword>
<dbReference type="InterPro" id="IPR037031">
    <property type="entry name" value="AstB_sf"/>
</dbReference>
<dbReference type="Pfam" id="PF04996">
    <property type="entry name" value="AstB"/>
    <property type="match status" value="1"/>
</dbReference>
<feature type="active site" evidence="3">
    <location>
        <position position="174"/>
    </location>
</feature>
<feature type="binding site" evidence="3">
    <location>
        <position position="252"/>
    </location>
    <ligand>
        <name>substrate</name>
    </ligand>
</feature>
<comment type="catalytic activity">
    <reaction evidence="3">
        <text>N(2)-succinyl-L-arginine + 2 H2O + 2 H(+) = N(2)-succinyl-L-ornithine + 2 NH4(+) + CO2</text>
        <dbReference type="Rhea" id="RHEA:19533"/>
        <dbReference type="ChEBI" id="CHEBI:15377"/>
        <dbReference type="ChEBI" id="CHEBI:15378"/>
        <dbReference type="ChEBI" id="CHEBI:16526"/>
        <dbReference type="ChEBI" id="CHEBI:28938"/>
        <dbReference type="ChEBI" id="CHEBI:58241"/>
        <dbReference type="ChEBI" id="CHEBI:58514"/>
        <dbReference type="EC" id="3.5.3.23"/>
    </reaction>
</comment>
<feature type="binding site" evidence="3">
    <location>
        <position position="214"/>
    </location>
    <ligand>
        <name>substrate</name>
    </ligand>
</feature>
<keyword evidence="1 3" id="KW-0056">Arginine metabolism</keyword>
<comment type="function">
    <text evidence="3">Catalyzes the hydrolysis of N(2)-succinylarginine into N(2)-succinylornithine, ammonia and CO(2).</text>
</comment>
<evidence type="ECO:0000256" key="2">
    <source>
        <dbReference type="ARBA" id="ARBA00022801"/>
    </source>
</evidence>
<accession>A0ABN4YC35</accession>
<dbReference type="HAMAP" id="MF_01172">
    <property type="entry name" value="AstB"/>
    <property type="match status" value="1"/>
</dbReference>
<dbReference type="NCBIfam" id="NF009789">
    <property type="entry name" value="PRK13281.1"/>
    <property type="match status" value="1"/>
</dbReference>
<name>A0ABN4YC35_9GAMM</name>
<comment type="similarity">
    <text evidence="3">Belongs to the succinylarginine dihydrolase family.</text>
</comment>
<gene>
    <name evidence="3" type="primary">astB</name>
    <name evidence="5" type="ORF">SJ2017_1653</name>
</gene>
<dbReference type="InterPro" id="IPR007079">
    <property type="entry name" value="SuccinylArg_d-Hdrlase_AstB"/>
</dbReference>
<dbReference type="RefSeq" id="WP_080915475.1">
    <property type="nucleotide sequence ID" value="NZ_CP020472.1"/>
</dbReference>
<feature type="active site" description="Nucleophile" evidence="3">
    <location>
        <position position="368"/>
    </location>
</feature>
<reference evidence="5 6" key="1">
    <citation type="submission" date="2017-03" db="EMBL/GenBank/DDBJ databases">
        <title>Genome sequencing of Shewanella japonica KCTC 22435.</title>
        <authorList>
            <person name="Kim K.M."/>
        </authorList>
    </citation>
    <scope>NUCLEOTIDE SEQUENCE [LARGE SCALE GENOMIC DNA]</scope>
    <source>
        <strain evidence="5 6">KCTC 22435</strain>
    </source>
</reference>
<comment type="pathway">
    <text evidence="3">Amino-acid degradation; L-arginine degradation via AST pathway; L-glutamate and succinate from L-arginine: step 2/5.</text>
</comment>
<evidence type="ECO:0000256" key="1">
    <source>
        <dbReference type="ARBA" id="ARBA00022503"/>
    </source>
</evidence>
<feature type="binding site" evidence="3">
    <location>
        <position position="362"/>
    </location>
    <ligand>
        <name>substrate</name>
    </ligand>
</feature>
<evidence type="ECO:0000313" key="5">
    <source>
        <dbReference type="EMBL" id="ARD21966.1"/>
    </source>
</evidence>
<dbReference type="SUPFAM" id="SSF55909">
    <property type="entry name" value="Pentein"/>
    <property type="match status" value="1"/>
</dbReference>
<dbReference type="EC" id="3.5.3.23" evidence="3 4"/>
<keyword evidence="6" id="KW-1185">Reference proteome</keyword>
<dbReference type="EMBL" id="CP020472">
    <property type="protein sequence ID" value="ARD21966.1"/>
    <property type="molecule type" value="Genomic_DNA"/>
</dbReference>
<protein>
    <recommendedName>
        <fullName evidence="3 4">N-succinylarginine dihydrolase</fullName>
        <ecNumber evidence="3 4">3.5.3.23</ecNumber>
    </recommendedName>
</protein>
<sequence>MKHYEANFDGLVGPTHNYAGLSFGNVASYSNAAQASDPKAAAKQGLLKAKSLADLGMVQGVLAPQERPDIYSLRRMGFSGSDAEVLNQAAKQASALLNACCSASSMWTANAATVSPSADTRDGKVHFTPANLVDKLHRSIEPVTTGNILKATFKDERFFKHHQHLPEHASFGDEGAANHTRLCNDYGHSGVELFVYGQESTNPNAVKPVKFPARQTLEASQAVARLHQLDEESCVFMQQNPHVIDQGVFHNDVISVGNQNVLFYHEQAFLNTDVKFDEIRKKMNTDVHFVKVSTEQVSINDAVKSYLFNTQIITLPNGEMAIIAPTNCQENPAVFAYLNELVTLGTPIKQVQYYDVKQSMQNGGGPACLRLRVAMSELEISAVNQNTLMNDALFNKLNNWVEKHYRDRLEVKDLADPQLIIESRTALDELTQILKLGSVYQFQR</sequence>
<dbReference type="PANTHER" id="PTHR30420:SF2">
    <property type="entry name" value="N-SUCCINYLARGININE DIHYDROLASE"/>
    <property type="match status" value="1"/>
</dbReference>
<evidence type="ECO:0000256" key="3">
    <source>
        <dbReference type="HAMAP-Rule" id="MF_01172"/>
    </source>
</evidence>
<feature type="active site" evidence="3">
    <location>
        <position position="250"/>
    </location>
</feature>
<comment type="subunit">
    <text evidence="3">Homodimer.</text>
</comment>
<feature type="binding site" evidence="3">
    <location>
        <begin position="19"/>
        <end position="28"/>
    </location>
    <ligand>
        <name>substrate</name>
    </ligand>
</feature>
<evidence type="ECO:0000256" key="4">
    <source>
        <dbReference type="NCBIfam" id="TIGR03241"/>
    </source>
</evidence>
<dbReference type="PANTHER" id="PTHR30420">
    <property type="entry name" value="N-SUCCINYLARGININE DIHYDROLASE"/>
    <property type="match status" value="1"/>
</dbReference>
<feature type="binding site" evidence="3">
    <location>
        <begin position="137"/>
        <end position="138"/>
    </location>
    <ligand>
        <name>substrate</name>
    </ligand>
</feature>
<evidence type="ECO:0000313" key="6">
    <source>
        <dbReference type="Proteomes" id="UP000191820"/>
    </source>
</evidence>
<dbReference type="NCBIfam" id="TIGR03241">
    <property type="entry name" value="arg_catab_astB"/>
    <property type="match status" value="1"/>
</dbReference>
<feature type="binding site" evidence="3">
    <location>
        <position position="110"/>
    </location>
    <ligand>
        <name>substrate</name>
    </ligand>
</feature>
<proteinExistence type="inferred from homology"/>